<dbReference type="InterPro" id="IPR036264">
    <property type="entry name" value="Bact_exopeptidase_dim_dom"/>
</dbReference>
<dbReference type="InterPro" id="IPR001261">
    <property type="entry name" value="ArgE/DapE_CS"/>
</dbReference>
<sequence>MLMLKATPALLLLAGQAYTYVLSDIQEPIRAPYAGLASHDKLSEVISSSPLLSLHRAICEIESVSNHELPVAKLIISFLEAHNFTVQTQSVPLQDTTTDTDTTRARWNIYAYPDPLKYGGSESETSHPSPKVLLTSHIDTVPPHIPYSLSLPGKADNDILLASRKDILVSGRGTVDDKACVAVQIQTILDLLADPSTKVHPSNVALLLVVGEENSGDGMKHFSDSELFQKTNTNYKAVLFGEPTEGKLATGHKGVFGLRVNAYGKAAHSGYPWLGRSATSMILPTLLTLDGLGDLPVSEGGLPRSEKFGKSTINVGYIRGGVAGNVVPEFATADVTFRIAAGEKEEIEQIVRKAIRATDPEDLLDLKFSLGYGPISLDADVEGFETITVNYGTDIPNLELAPEVKRYLYGPGSILVAHGRDEGLTVGDLEEALDGYKRLVHHALKL</sequence>
<dbReference type="InterPro" id="IPR002933">
    <property type="entry name" value="Peptidase_M20"/>
</dbReference>
<dbReference type="RefSeq" id="XP_064710230.1">
    <property type="nucleotide sequence ID" value="XM_064851227.1"/>
</dbReference>
<comment type="cofactor">
    <cofactor evidence="1">
        <name>Zn(2+)</name>
        <dbReference type="ChEBI" id="CHEBI:29105"/>
    </cofactor>
</comment>
<evidence type="ECO:0000256" key="6">
    <source>
        <dbReference type="SAM" id="SignalP"/>
    </source>
</evidence>
<evidence type="ECO:0000256" key="2">
    <source>
        <dbReference type="ARBA" id="ARBA00006247"/>
    </source>
</evidence>
<organism evidence="8 9">
    <name type="scientific">Exophiala bonariae</name>
    <dbReference type="NCBI Taxonomy" id="1690606"/>
    <lineage>
        <taxon>Eukaryota</taxon>
        <taxon>Fungi</taxon>
        <taxon>Dikarya</taxon>
        <taxon>Ascomycota</taxon>
        <taxon>Pezizomycotina</taxon>
        <taxon>Eurotiomycetes</taxon>
        <taxon>Chaetothyriomycetidae</taxon>
        <taxon>Chaetothyriales</taxon>
        <taxon>Herpotrichiellaceae</taxon>
        <taxon>Exophiala</taxon>
    </lineage>
</organism>
<keyword evidence="3" id="KW-0479">Metal-binding</keyword>
<evidence type="ECO:0000256" key="3">
    <source>
        <dbReference type="ARBA" id="ARBA00022723"/>
    </source>
</evidence>
<accession>A0AAV9NLS8</accession>
<keyword evidence="6" id="KW-0732">Signal</keyword>
<evidence type="ECO:0000256" key="5">
    <source>
        <dbReference type="ARBA" id="ARBA00022833"/>
    </source>
</evidence>
<dbReference type="PROSITE" id="PS00758">
    <property type="entry name" value="ARGE_DAPE_CPG2_1"/>
    <property type="match status" value="1"/>
</dbReference>
<feature type="chain" id="PRO_5044012740" description="Peptidase M20 dimerisation domain-containing protein" evidence="6">
    <location>
        <begin position="20"/>
        <end position="446"/>
    </location>
</feature>
<evidence type="ECO:0000259" key="7">
    <source>
        <dbReference type="Pfam" id="PF07687"/>
    </source>
</evidence>
<dbReference type="Gene3D" id="3.40.630.10">
    <property type="entry name" value="Zn peptidases"/>
    <property type="match status" value="1"/>
</dbReference>
<feature type="signal peptide" evidence="6">
    <location>
        <begin position="1"/>
        <end position="19"/>
    </location>
</feature>
<keyword evidence="5" id="KW-0862">Zinc</keyword>
<dbReference type="InterPro" id="IPR011650">
    <property type="entry name" value="Peptidase_M20_dimer"/>
</dbReference>
<evidence type="ECO:0000313" key="9">
    <source>
        <dbReference type="Proteomes" id="UP001358417"/>
    </source>
</evidence>
<evidence type="ECO:0000256" key="1">
    <source>
        <dbReference type="ARBA" id="ARBA00001947"/>
    </source>
</evidence>
<name>A0AAV9NLS8_9EURO</name>
<dbReference type="AlphaFoldDB" id="A0AAV9NLS8"/>
<keyword evidence="4" id="KW-0378">Hydrolase</keyword>
<dbReference type="GeneID" id="89975840"/>
<dbReference type="PANTHER" id="PTHR43808:SF8">
    <property type="entry name" value="PEPTIDASE M20 DIMERISATION DOMAIN-CONTAINING PROTEIN"/>
    <property type="match status" value="1"/>
</dbReference>
<comment type="caution">
    <text evidence="8">The sequence shown here is derived from an EMBL/GenBank/DDBJ whole genome shotgun (WGS) entry which is preliminary data.</text>
</comment>
<dbReference type="SUPFAM" id="SSF55031">
    <property type="entry name" value="Bacterial exopeptidase dimerisation domain"/>
    <property type="match status" value="1"/>
</dbReference>
<comment type="similarity">
    <text evidence="2">Belongs to the peptidase M20A family.</text>
</comment>
<dbReference type="Pfam" id="PF01546">
    <property type="entry name" value="Peptidase_M20"/>
    <property type="match status" value="1"/>
</dbReference>
<dbReference type="GO" id="GO:0016787">
    <property type="term" value="F:hydrolase activity"/>
    <property type="evidence" value="ECO:0007669"/>
    <property type="project" value="UniProtKB-KW"/>
</dbReference>
<dbReference type="Proteomes" id="UP001358417">
    <property type="component" value="Unassembled WGS sequence"/>
</dbReference>
<dbReference type="Gene3D" id="3.30.70.360">
    <property type="match status" value="1"/>
</dbReference>
<gene>
    <name evidence="8" type="ORF">LTR84_007675</name>
</gene>
<dbReference type="PANTHER" id="PTHR43808">
    <property type="entry name" value="ACETYLORNITHINE DEACETYLASE"/>
    <property type="match status" value="1"/>
</dbReference>
<proteinExistence type="inferred from homology"/>
<dbReference type="InterPro" id="IPR050072">
    <property type="entry name" value="Peptidase_M20A"/>
</dbReference>
<feature type="domain" description="Peptidase M20 dimerisation" evidence="7">
    <location>
        <begin position="250"/>
        <end position="361"/>
    </location>
</feature>
<evidence type="ECO:0000313" key="8">
    <source>
        <dbReference type="EMBL" id="KAK5061133.1"/>
    </source>
</evidence>
<dbReference type="EMBL" id="JAVRRD010000003">
    <property type="protein sequence ID" value="KAK5061133.1"/>
    <property type="molecule type" value="Genomic_DNA"/>
</dbReference>
<protein>
    <recommendedName>
        <fullName evidence="7">Peptidase M20 dimerisation domain-containing protein</fullName>
    </recommendedName>
</protein>
<dbReference type="SUPFAM" id="SSF53187">
    <property type="entry name" value="Zn-dependent exopeptidases"/>
    <property type="match status" value="1"/>
</dbReference>
<dbReference type="CDD" id="cd05652">
    <property type="entry name" value="M20_ArgE_DapE-like_fungal"/>
    <property type="match status" value="1"/>
</dbReference>
<dbReference type="Pfam" id="PF07687">
    <property type="entry name" value="M20_dimer"/>
    <property type="match status" value="1"/>
</dbReference>
<keyword evidence="9" id="KW-1185">Reference proteome</keyword>
<reference evidence="8 9" key="1">
    <citation type="submission" date="2023-08" db="EMBL/GenBank/DDBJ databases">
        <title>Black Yeasts Isolated from many extreme environments.</title>
        <authorList>
            <person name="Coleine C."/>
            <person name="Stajich J.E."/>
            <person name="Selbmann L."/>
        </authorList>
    </citation>
    <scope>NUCLEOTIDE SEQUENCE [LARGE SCALE GENOMIC DNA]</scope>
    <source>
        <strain evidence="8 9">CCFEE 5792</strain>
    </source>
</reference>
<evidence type="ECO:0000256" key="4">
    <source>
        <dbReference type="ARBA" id="ARBA00022801"/>
    </source>
</evidence>
<dbReference type="GO" id="GO:0046872">
    <property type="term" value="F:metal ion binding"/>
    <property type="evidence" value="ECO:0007669"/>
    <property type="project" value="UniProtKB-KW"/>
</dbReference>